<dbReference type="RefSeq" id="WP_141635470.1">
    <property type="nucleotide sequence ID" value="NZ_VIGB01000003.1"/>
</dbReference>
<accession>A0A540W7B6</accession>
<dbReference type="Proteomes" id="UP000319103">
    <property type="component" value="Unassembled WGS sequence"/>
</dbReference>
<sequence length="42" mass="4740">MSVAVYERPALQEIGDFGKLTKTLPVGDCTDFQGFYSYICLY</sequence>
<dbReference type="EMBL" id="VIGB01000003">
    <property type="protein sequence ID" value="TQF04920.1"/>
    <property type="molecule type" value="Genomic_DNA"/>
</dbReference>
<name>A0A540W7B6_9ACTN</name>
<reference evidence="1 2" key="1">
    <citation type="submission" date="2019-06" db="EMBL/GenBank/DDBJ databases">
        <title>Description of Kitasatospora acidophila sp. nov. isolated from pine grove soil, and reclassification of Streptomyces novaecaesareae to Kitasatospora novaeceasareae comb. nov.</title>
        <authorList>
            <person name="Kim M.J."/>
        </authorList>
    </citation>
    <scope>NUCLEOTIDE SEQUENCE [LARGE SCALE GENOMIC DNA]</scope>
    <source>
        <strain evidence="1 2">MMS16-CNU292</strain>
    </source>
</reference>
<dbReference type="NCBIfam" id="NF033521">
    <property type="entry name" value="lasso_leader_L3"/>
    <property type="match status" value="1"/>
</dbReference>
<dbReference type="AlphaFoldDB" id="A0A540W7B6"/>
<protein>
    <submittedName>
        <fullName evidence="1">Lasso RiPP family leader peptide-containing protein</fullName>
    </submittedName>
</protein>
<evidence type="ECO:0000313" key="2">
    <source>
        <dbReference type="Proteomes" id="UP000319103"/>
    </source>
</evidence>
<keyword evidence="2" id="KW-1185">Reference proteome</keyword>
<comment type="caution">
    <text evidence="1">The sequence shown here is derived from an EMBL/GenBank/DDBJ whole genome shotgun (WGS) entry which is preliminary data.</text>
</comment>
<gene>
    <name evidence="1" type="ORF">E6W39_25160</name>
</gene>
<proteinExistence type="predicted"/>
<dbReference type="OrthoDB" id="4286794at2"/>
<organism evidence="1 2">
    <name type="scientific">Kitasatospora acidiphila</name>
    <dbReference type="NCBI Taxonomy" id="2567942"/>
    <lineage>
        <taxon>Bacteria</taxon>
        <taxon>Bacillati</taxon>
        <taxon>Actinomycetota</taxon>
        <taxon>Actinomycetes</taxon>
        <taxon>Kitasatosporales</taxon>
        <taxon>Streptomycetaceae</taxon>
        <taxon>Kitasatospora</taxon>
    </lineage>
</organism>
<evidence type="ECO:0000313" key="1">
    <source>
        <dbReference type="EMBL" id="TQF04920.1"/>
    </source>
</evidence>